<dbReference type="Proteomes" id="UP001283341">
    <property type="component" value="Unassembled WGS sequence"/>
</dbReference>
<sequence length="319" mass="36391">MEASQLAVDSQSLKDFVQSGAAWGLQIRQYRDNPSGQWNNVTAYIPFEEKHQFYHDVMAHDYLKLVVDPLYNEKHPSSDEFINCPVEFSENEGNMLDARSYCYDLYTFDDFRLRLSAKEGPLPDTARLVVEKSCWRGGRYGPWGTWRTIKIRYDSGSRLWLQQDEESDNEPEPEPRATVRASVVSQRKPRDEQNRPSKKRKVKAASTSDRHSTKRQRGAAKLSRVSSPKSTDEGSASPQVHRQLGREALQSTSWTRVQFEPARRPPPKPSNTLVASALALPTTYPQQPEQRRGTLSTEYDGPEDSDRFSSSTTDQDLSD</sequence>
<organism evidence="2 3">
    <name type="scientific">Apodospora peruviana</name>
    <dbReference type="NCBI Taxonomy" id="516989"/>
    <lineage>
        <taxon>Eukaryota</taxon>
        <taxon>Fungi</taxon>
        <taxon>Dikarya</taxon>
        <taxon>Ascomycota</taxon>
        <taxon>Pezizomycotina</taxon>
        <taxon>Sordariomycetes</taxon>
        <taxon>Sordariomycetidae</taxon>
        <taxon>Sordariales</taxon>
        <taxon>Lasiosphaeriaceae</taxon>
        <taxon>Apodospora</taxon>
    </lineage>
</organism>
<protein>
    <submittedName>
        <fullName evidence="2">Uncharacterized protein</fullName>
    </submittedName>
</protein>
<evidence type="ECO:0000256" key="1">
    <source>
        <dbReference type="SAM" id="MobiDB-lite"/>
    </source>
</evidence>
<feature type="compositionally biased region" description="Polar residues" evidence="1">
    <location>
        <begin position="283"/>
        <end position="297"/>
    </location>
</feature>
<name>A0AAE0M1U7_9PEZI</name>
<dbReference type="AlphaFoldDB" id="A0AAE0M1U7"/>
<accession>A0AAE0M1U7</accession>
<dbReference type="EMBL" id="JAUEDM010000005">
    <property type="protein sequence ID" value="KAK3315723.1"/>
    <property type="molecule type" value="Genomic_DNA"/>
</dbReference>
<evidence type="ECO:0000313" key="3">
    <source>
        <dbReference type="Proteomes" id="UP001283341"/>
    </source>
</evidence>
<keyword evidence="3" id="KW-1185">Reference proteome</keyword>
<feature type="region of interest" description="Disordered" evidence="1">
    <location>
        <begin position="163"/>
        <end position="319"/>
    </location>
</feature>
<proteinExistence type="predicted"/>
<reference evidence="2" key="2">
    <citation type="submission" date="2023-06" db="EMBL/GenBank/DDBJ databases">
        <authorList>
            <consortium name="Lawrence Berkeley National Laboratory"/>
            <person name="Haridas S."/>
            <person name="Hensen N."/>
            <person name="Bonometti L."/>
            <person name="Westerberg I."/>
            <person name="Brannstrom I.O."/>
            <person name="Guillou S."/>
            <person name="Cros-Aarteil S."/>
            <person name="Calhoun S."/>
            <person name="Kuo A."/>
            <person name="Mondo S."/>
            <person name="Pangilinan J."/>
            <person name="Riley R."/>
            <person name="Labutti K."/>
            <person name="Andreopoulos B."/>
            <person name="Lipzen A."/>
            <person name="Chen C."/>
            <person name="Yanf M."/>
            <person name="Daum C."/>
            <person name="Ng V."/>
            <person name="Clum A."/>
            <person name="Steindorff A."/>
            <person name="Ohm R."/>
            <person name="Martin F."/>
            <person name="Silar P."/>
            <person name="Natvig D."/>
            <person name="Lalanne C."/>
            <person name="Gautier V."/>
            <person name="Ament-Velasquez S.L."/>
            <person name="Kruys A."/>
            <person name="Hutchinson M.I."/>
            <person name="Powell A.J."/>
            <person name="Barry K."/>
            <person name="Miller A.N."/>
            <person name="Grigoriev I.V."/>
            <person name="Debuchy R."/>
            <person name="Gladieux P."/>
            <person name="Thoren M.H."/>
            <person name="Johannesson H."/>
        </authorList>
    </citation>
    <scope>NUCLEOTIDE SEQUENCE</scope>
    <source>
        <strain evidence="2">CBS 118394</strain>
    </source>
</reference>
<feature type="compositionally biased region" description="Polar residues" evidence="1">
    <location>
        <begin position="224"/>
        <end position="240"/>
    </location>
</feature>
<comment type="caution">
    <text evidence="2">The sequence shown here is derived from an EMBL/GenBank/DDBJ whole genome shotgun (WGS) entry which is preliminary data.</text>
</comment>
<feature type="compositionally biased region" description="Polar residues" evidence="1">
    <location>
        <begin position="308"/>
        <end position="319"/>
    </location>
</feature>
<feature type="compositionally biased region" description="Acidic residues" evidence="1">
    <location>
        <begin position="163"/>
        <end position="172"/>
    </location>
</feature>
<evidence type="ECO:0000313" key="2">
    <source>
        <dbReference type="EMBL" id="KAK3315723.1"/>
    </source>
</evidence>
<gene>
    <name evidence="2" type="ORF">B0H66DRAFT_624363</name>
</gene>
<reference evidence="2" key="1">
    <citation type="journal article" date="2023" name="Mol. Phylogenet. Evol.">
        <title>Genome-scale phylogeny and comparative genomics of the fungal order Sordariales.</title>
        <authorList>
            <person name="Hensen N."/>
            <person name="Bonometti L."/>
            <person name="Westerberg I."/>
            <person name="Brannstrom I.O."/>
            <person name="Guillou S."/>
            <person name="Cros-Aarteil S."/>
            <person name="Calhoun S."/>
            <person name="Haridas S."/>
            <person name="Kuo A."/>
            <person name="Mondo S."/>
            <person name="Pangilinan J."/>
            <person name="Riley R."/>
            <person name="LaButti K."/>
            <person name="Andreopoulos B."/>
            <person name="Lipzen A."/>
            <person name="Chen C."/>
            <person name="Yan M."/>
            <person name="Daum C."/>
            <person name="Ng V."/>
            <person name="Clum A."/>
            <person name="Steindorff A."/>
            <person name="Ohm R.A."/>
            <person name="Martin F."/>
            <person name="Silar P."/>
            <person name="Natvig D.O."/>
            <person name="Lalanne C."/>
            <person name="Gautier V."/>
            <person name="Ament-Velasquez S.L."/>
            <person name="Kruys A."/>
            <person name="Hutchinson M.I."/>
            <person name="Powell A.J."/>
            <person name="Barry K."/>
            <person name="Miller A.N."/>
            <person name="Grigoriev I.V."/>
            <person name="Debuchy R."/>
            <person name="Gladieux P."/>
            <person name="Hiltunen Thoren M."/>
            <person name="Johannesson H."/>
        </authorList>
    </citation>
    <scope>NUCLEOTIDE SEQUENCE</scope>
    <source>
        <strain evidence="2">CBS 118394</strain>
    </source>
</reference>